<evidence type="ECO:0000256" key="5">
    <source>
        <dbReference type="ARBA" id="ARBA00022833"/>
    </source>
</evidence>
<feature type="region of interest" description="Disordered" evidence="7">
    <location>
        <begin position="164"/>
        <end position="465"/>
    </location>
</feature>
<dbReference type="OrthoDB" id="1925236at2759"/>
<dbReference type="EMBL" id="RQTK01000511">
    <property type="protein sequence ID" value="RUS78419.1"/>
    <property type="molecule type" value="Genomic_DNA"/>
</dbReference>
<dbReference type="InterPro" id="IPR036236">
    <property type="entry name" value="Znf_C2H2_sf"/>
</dbReference>
<keyword evidence="6" id="KW-0539">Nucleus</keyword>
<feature type="compositionally biased region" description="Low complexity" evidence="7">
    <location>
        <begin position="59"/>
        <end position="101"/>
    </location>
</feature>
<evidence type="ECO:0000256" key="1">
    <source>
        <dbReference type="ARBA" id="ARBA00004123"/>
    </source>
</evidence>
<comment type="subcellular location">
    <subcellularLocation>
        <location evidence="1">Nucleus</location>
    </subcellularLocation>
</comment>
<organism evidence="9 10">
    <name type="scientific">Elysia chlorotica</name>
    <name type="common">Eastern emerald elysia</name>
    <name type="synonym">Sea slug</name>
    <dbReference type="NCBI Taxonomy" id="188477"/>
    <lineage>
        <taxon>Eukaryota</taxon>
        <taxon>Metazoa</taxon>
        <taxon>Spiralia</taxon>
        <taxon>Lophotrochozoa</taxon>
        <taxon>Mollusca</taxon>
        <taxon>Gastropoda</taxon>
        <taxon>Heterobranchia</taxon>
        <taxon>Euthyneura</taxon>
        <taxon>Panpulmonata</taxon>
        <taxon>Sacoglossa</taxon>
        <taxon>Placobranchoidea</taxon>
        <taxon>Plakobranchidae</taxon>
        <taxon>Elysia</taxon>
    </lineage>
</organism>
<comment type="caution">
    <text evidence="9">The sequence shown here is derived from an EMBL/GenBank/DDBJ whole genome shotgun (WGS) entry which is preliminary data.</text>
</comment>
<dbReference type="Proteomes" id="UP000271974">
    <property type="component" value="Unassembled WGS sequence"/>
</dbReference>
<feature type="compositionally biased region" description="Low complexity" evidence="7">
    <location>
        <begin position="201"/>
        <end position="216"/>
    </location>
</feature>
<feature type="compositionally biased region" description="Gly residues" evidence="7">
    <location>
        <begin position="707"/>
        <end position="741"/>
    </location>
</feature>
<dbReference type="AlphaFoldDB" id="A0A3S0ZIA1"/>
<feature type="compositionally biased region" description="Basic and acidic residues" evidence="7">
    <location>
        <begin position="390"/>
        <end position="465"/>
    </location>
</feature>
<dbReference type="InterPro" id="IPR003604">
    <property type="entry name" value="Matrin/U1-like-C_Znf_C2H2"/>
</dbReference>
<feature type="region of interest" description="Disordered" evidence="7">
    <location>
        <begin position="698"/>
        <end position="783"/>
    </location>
</feature>
<evidence type="ECO:0000259" key="8">
    <source>
        <dbReference type="PROSITE" id="PS00028"/>
    </source>
</evidence>
<dbReference type="GO" id="GO:0005634">
    <property type="term" value="C:nucleus"/>
    <property type="evidence" value="ECO:0007669"/>
    <property type="project" value="UniProtKB-SubCell"/>
</dbReference>
<evidence type="ECO:0000256" key="4">
    <source>
        <dbReference type="ARBA" id="ARBA00022771"/>
    </source>
</evidence>
<feature type="compositionally biased region" description="Polar residues" evidence="7">
    <location>
        <begin position="188"/>
        <end position="199"/>
    </location>
</feature>
<reference evidence="9 10" key="1">
    <citation type="submission" date="2019-01" db="EMBL/GenBank/DDBJ databases">
        <title>A draft genome assembly of the solar-powered sea slug Elysia chlorotica.</title>
        <authorList>
            <person name="Cai H."/>
            <person name="Li Q."/>
            <person name="Fang X."/>
            <person name="Li J."/>
            <person name="Curtis N.E."/>
            <person name="Altenburger A."/>
            <person name="Shibata T."/>
            <person name="Feng M."/>
            <person name="Maeda T."/>
            <person name="Schwartz J.A."/>
            <person name="Shigenobu S."/>
            <person name="Lundholm N."/>
            <person name="Nishiyama T."/>
            <person name="Yang H."/>
            <person name="Hasebe M."/>
            <person name="Li S."/>
            <person name="Pierce S.K."/>
            <person name="Wang J."/>
        </authorList>
    </citation>
    <scope>NUCLEOTIDE SEQUENCE [LARGE SCALE GENOMIC DNA]</scope>
    <source>
        <strain evidence="9">EC2010</strain>
        <tissue evidence="9">Whole organism of an adult</tissue>
    </source>
</reference>
<name>A0A3S0ZIA1_ELYCH</name>
<evidence type="ECO:0000313" key="10">
    <source>
        <dbReference type="Proteomes" id="UP000271974"/>
    </source>
</evidence>
<evidence type="ECO:0000256" key="2">
    <source>
        <dbReference type="ARBA" id="ARBA00022723"/>
    </source>
</evidence>
<dbReference type="SUPFAM" id="SSF57667">
    <property type="entry name" value="beta-beta-alpha zinc fingers"/>
    <property type="match status" value="3"/>
</dbReference>
<accession>A0A3S0ZIA1</accession>
<feature type="non-terminal residue" evidence="9">
    <location>
        <position position="1"/>
    </location>
</feature>
<feature type="domain" description="C2H2-type" evidence="8">
    <location>
        <begin position="622"/>
        <end position="644"/>
    </location>
</feature>
<dbReference type="Pfam" id="PF12874">
    <property type="entry name" value="zf-met"/>
    <property type="match status" value="2"/>
</dbReference>
<dbReference type="InterPro" id="IPR013087">
    <property type="entry name" value="Znf_C2H2_type"/>
</dbReference>
<keyword evidence="4" id="KW-0863">Zinc-finger</keyword>
<dbReference type="SMART" id="SM00451">
    <property type="entry name" value="ZnF_U1"/>
    <property type="match status" value="3"/>
</dbReference>
<keyword evidence="3" id="KW-0677">Repeat</keyword>
<evidence type="ECO:0000256" key="3">
    <source>
        <dbReference type="ARBA" id="ARBA00022737"/>
    </source>
</evidence>
<dbReference type="STRING" id="188477.A0A3S0ZIA1"/>
<dbReference type="PANTHER" id="PTHR46144:SF6">
    <property type="entry name" value="C2H2-TYPE DOMAIN-CONTAINING PROTEIN"/>
    <property type="match status" value="1"/>
</dbReference>
<dbReference type="Gene3D" id="3.30.160.60">
    <property type="entry name" value="Classic Zinc Finger"/>
    <property type="match status" value="3"/>
</dbReference>
<gene>
    <name evidence="9" type="ORF">EGW08_013833</name>
</gene>
<evidence type="ECO:0000256" key="6">
    <source>
        <dbReference type="ARBA" id="ARBA00023242"/>
    </source>
</evidence>
<evidence type="ECO:0000256" key="7">
    <source>
        <dbReference type="SAM" id="MobiDB-lite"/>
    </source>
</evidence>
<feature type="region of interest" description="Disordered" evidence="7">
    <location>
        <begin position="51"/>
        <end position="108"/>
    </location>
</feature>
<dbReference type="SMART" id="SM00355">
    <property type="entry name" value="ZnF_C2H2"/>
    <property type="match status" value="3"/>
</dbReference>
<feature type="compositionally biased region" description="Basic and acidic residues" evidence="7">
    <location>
        <begin position="322"/>
        <end position="335"/>
    </location>
</feature>
<dbReference type="PANTHER" id="PTHR46144">
    <property type="entry name" value="ZINC FINGER PROTEIN 385B-LIKE"/>
    <property type="match status" value="1"/>
</dbReference>
<keyword evidence="10" id="KW-1185">Reference proteome</keyword>
<dbReference type="GO" id="GO:0003676">
    <property type="term" value="F:nucleic acid binding"/>
    <property type="evidence" value="ECO:0007669"/>
    <property type="project" value="InterPro"/>
</dbReference>
<dbReference type="GO" id="GO:0008270">
    <property type="term" value="F:zinc ion binding"/>
    <property type="evidence" value="ECO:0007669"/>
    <property type="project" value="UniProtKB-KW"/>
</dbReference>
<keyword evidence="5" id="KW-0862">Zinc</keyword>
<proteinExistence type="predicted"/>
<keyword evidence="2" id="KW-0479">Metal-binding</keyword>
<dbReference type="PROSITE" id="PS00028">
    <property type="entry name" value="ZINC_FINGER_C2H2_1"/>
    <property type="match status" value="2"/>
</dbReference>
<evidence type="ECO:0000313" key="9">
    <source>
        <dbReference type="EMBL" id="RUS78419.1"/>
    </source>
</evidence>
<dbReference type="InterPro" id="IPR051868">
    <property type="entry name" value="ZN346_ZMAT4"/>
</dbReference>
<sequence length="783" mass="87083">NSQQSHVSYAQAAPQAADNYYSYSVGTAQVQPGDHYNSSEAPAQAYSVEQTVPSYSAEPQYQPQYQQTAQQLYQQTPQPQQQQQHHYQVAPQPQHYQQQYQEPVATHPTSQYQYDTVSHSADVYSVGNPTHSAADNYTYQNVSEGTWSTENQYVEPLGYYGSEPASVGGYQQEPSRYAPSTVRPAADTRNSFAAYSENRNSSEFTSYSESTFSASTGYNKDRLNSKANFSEPEAFHSSKPDFGGYSGPATFTRGNWRRPADRGRGGQLATGHGSNHQDSRGSRTDNAWSDPSQRRSEHGGNWRGGGNQSRRPAEFQSSPSFDARKRFDGADDNNRFSRGKGFSFNYSRGKLQPPAYGPAQPAKPAADDTPVYQTPKPYKKTEVLKAPSRPQDRLLNEVEGKAKPAEKKKPSPEELKKIEEERKKAEEEAKKKAEEEKIKAEEEAQKRAEQEKKRAEEEQRKAAEELRKKLADEAVKAAPPSKPPETAEEIAYEEEIQRKIRESVVVLTSTVEEPAPAVQADPMAELEMSEELRELLKSITTQYLCKLCSVRIVGPQMAGMHYNGKNHLKKLRNFVQTNGRSAGFYLGVEEQKTKETKDDEGKNGENKAEAVEATEVDEKKYCKICKVSFSQPSQAEMHYKGKNHAKKLKNCGGVDGTGPEVFECKICCVTVTAQEHLTAHLNGARHKQQVRKIDANESYSGSVPNRGRGGLGYRGRGGRGGGSDWKPGSDGGQRGGRGGFRGRGRGEVRGRGSLDQGVKRQAFQPDDGFYRPEGPPMFKRPRF</sequence>
<protein>
    <recommendedName>
        <fullName evidence="8">C2H2-type domain-containing protein</fullName>
    </recommendedName>
</protein>
<feature type="domain" description="C2H2-type" evidence="8">
    <location>
        <begin position="664"/>
        <end position="686"/>
    </location>
</feature>